<dbReference type="OMA" id="MILDHAV"/>
<feature type="compositionally biased region" description="Basic and acidic residues" evidence="2">
    <location>
        <begin position="78"/>
        <end position="94"/>
    </location>
</feature>
<dbReference type="InParanoid" id="C1FJV5"/>
<name>C1FJV5_MICCC</name>
<proteinExistence type="predicted"/>
<evidence type="ECO:0000313" key="4">
    <source>
        <dbReference type="Proteomes" id="UP000002009"/>
    </source>
</evidence>
<dbReference type="RefSeq" id="XP_002509408.1">
    <property type="nucleotide sequence ID" value="XM_002509362.1"/>
</dbReference>
<gene>
    <name evidence="3" type="ORF">MICPUN_62850</name>
</gene>
<feature type="coiled-coil region" evidence="1">
    <location>
        <begin position="711"/>
        <end position="741"/>
    </location>
</feature>
<feature type="region of interest" description="Disordered" evidence="2">
    <location>
        <begin position="1"/>
        <end position="290"/>
    </location>
</feature>
<feature type="coiled-coil region" evidence="1">
    <location>
        <begin position="583"/>
        <end position="680"/>
    </location>
</feature>
<reference evidence="3 4" key="1">
    <citation type="journal article" date="2009" name="Science">
        <title>Green evolution and dynamic adaptations revealed by genomes of the marine picoeukaryotes Micromonas.</title>
        <authorList>
            <person name="Worden A.Z."/>
            <person name="Lee J.H."/>
            <person name="Mock T."/>
            <person name="Rouze P."/>
            <person name="Simmons M.P."/>
            <person name="Aerts A.L."/>
            <person name="Allen A.E."/>
            <person name="Cuvelier M.L."/>
            <person name="Derelle E."/>
            <person name="Everett M.V."/>
            <person name="Foulon E."/>
            <person name="Grimwood J."/>
            <person name="Gundlach H."/>
            <person name="Henrissat B."/>
            <person name="Napoli C."/>
            <person name="McDonald S.M."/>
            <person name="Parker M.S."/>
            <person name="Rombauts S."/>
            <person name="Salamov A."/>
            <person name="Von Dassow P."/>
            <person name="Badger J.H."/>
            <person name="Coutinho P.M."/>
            <person name="Demir E."/>
            <person name="Dubchak I."/>
            <person name="Gentemann C."/>
            <person name="Eikrem W."/>
            <person name="Gready J.E."/>
            <person name="John U."/>
            <person name="Lanier W."/>
            <person name="Lindquist E.A."/>
            <person name="Lucas S."/>
            <person name="Mayer K.F."/>
            <person name="Moreau H."/>
            <person name="Not F."/>
            <person name="Otillar R."/>
            <person name="Panaud O."/>
            <person name="Pangilinan J."/>
            <person name="Paulsen I."/>
            <person name="Piegu B."/>
            <person name="Poliakov A."/>
            <person name="Robbens S."/>
            <person name="Schmutz J."/>
            <person name="Toulza E."/>
            <person name="Wyss T."/>
            <person name="Zelensky A."/>
            <person name="Zhou K."/>
            <person name="Armbrust E.V."/>
            <person name="Bhattacharya D."/>
            <person name="Goodenough U.W."/>
            <person name="Van de Peer Y."/>
            <person name="Grigoriev I.V."/>
        </authorList>
    </citation>
    <scope>NUCLEOTIDE SEQUENCE [LARGE SCALE GENOMIC DNA]</scope>
    <source>
        <strain evidence="4">RCC299 / NOUM17</strain>
    </source>
</reference>
<evidence type="ECO:0000256" key="2">
    <source>
        <dbReference type="SAM" id="MobiDB-lite"/>
    </source>
</evidence>
<dbReference type="KEGG" id="mis:MICPUN_62850"/>
<dbReference type="AlphaFoldDB" id="C1FJV5"/>
<evidence type="ECO:0000256" key="1">
    <source>
        <dbReference type="SAM" id="Coils"/>
    </source>
</evidence>
<feature type="coiled-coil region" evidence="1">
    <location>
        <begin position="484"/>
        <end position="525"/>
    </location>
</feature>
<sequence length="1145" mass="122629">MAGRKPLEGRPPWGSSLGIRQKTTTTNRPSRVGLASRPSTAPSPRGTAPDAEPAPSRSPKKKRRSVAKKPAAEPGPSAHEENCEAAKEVAELIGRRATPPQSPKTASKSPRRSPRSPPASTLRPTIAHKLKEATSPVASTPPETAPRSKQSPIRVPHGRIAAVDEPSPAPMDPTPGKSPIGDRFDAPATHLEPSVTPSTLATPAGSGGVDIGRGDRFGSSPPRDRFGSPIEDKPQSPAAPRLPPTPRGSAAATGEAHPPPSSATPPMTPVSVSAAARRPNPEPTELLLEGGEPFVDVRALTAPGGALYALTLDAARPKIAPLGSSDERGTTPSPKGRVGADDDTDDEGDDDDAVYRAAKFAVRLVESAATELAGASRELTAAADEDVAQTAAEVSRAEVADVEDAVMVALLNARSAAARAERRRLLQQIAQRATDWVCAVQPSLGALPARLNAAMAKRAAPSTPAAPSTTGMEYFVIKPPSTPAVMDHRAVQELQRELASAREEVATAKEEAAAAKLETAAAKQETAAAKQETAAARREVQVCTQKSDAGSPATTAAPESTVDAKSLLMEERMDAAAKLASITATHQAELARLKTRIARAENEAATAKVETEQAKANAEEWKTRMEKAERFAADCRERTSVALGNSAAEHAKYEAAEALVRSLTQREEEALRRAKEAEMRCAQVEGSIEAKIESESTRIVLDNNVRNATLVSDLRAELAEARAAQRRAETRAADAEEHEREAAAGEVLRVRAECAASRRNEAATRRELDEHRVAASAAAAARHEEIEELRRDIVTLRNQLEARVEAAEERARVAQAQLAANREAAAMESAQVTEQSNSLRRQAAEAERKLREEIAVVRAELRGARAGEAAAIAREEEVMSKAVELIEQRDEQLRQAKDLHAAELRAALARQDDEMRALRRGGSLGDLHPEFVRNVERALQDERRRRVAAEEDLVNWKRAARESRREVEESREVAEIGDGLGRLRRQLSRQSSRQNSLKVPDRDKPIDAALLSPVDSPPRRRTPPPNFSQRQSPRGSPRVSGGTRANARDSQGSGRSDPATRAERLARDSSLNVFASKEGSQVQIAPPASPPPVPPQSRERTTPAVPSTLNPAAPKPTWTPGYEGMQSPTQRAALLEEVLSNIESL</sequence>
<feature type="coiled-coil region" evidence="1">
    <location>
        <begin position="365"/>
        <end position="428"/>
    </location>
</feature>
<feature type="compositionally biased region" description="Polar residues" evidence="2">
    <location>
        <begin position="136"/>
        <end position="151"/>
    </location>
</feature>
<feature type="compositionally biased region" description="Acidic residues" evidence="2">
    <location>
        <begin position="341"/>
        <end position="351"/>
    </location>
</feature>
<evidence type="ECO:0000313" key="3">
    <source>
        <dbReference type="EMBL" id="ACO70666.1"/>
    </source>
</evidence>
<feature type="coiled-coil region" evidence="1">
    <location>
        <begin position="901"/>
        <end position="973"/>
    </location>
</feature>
<feature type="region of interest" description="Disordered" evidence="2">
    <location>
        <begin position="316"/>
        <end position="351"/>
    </location>
</feature>
<organism evidence="3 4">
    <name type="scientific">Micromonas commoda (strain RCC299 / NOUM17 / CCMP2709)</name>
    <name type="common">Picoplanktonic green alga</name>
    <dbReference type="NCBI Taxonomy" id="296587"/>
    <lineage>
        <taxon>Eukaryota</taxon>
        <taxon>Viridiplantae</taxon>
        <taxon>Chlorophyta</taxon>
        <taxon>Mamiellophyceae</taxon>
        <taxon>Mamiellales</taxon>
        <taxon>Mamiellaceae</taxon>
        <taxon>Micromonas</taxon>
    </lineage>
</organism>
<feature type="compositionally biased region" description="Basic residues" evidence="2">
    <location>
        <begin position="58"/>
        <end position="67"/>
    </location>
</feature>
<keyword evidence="4" id="KW-1185">Reference proteome</keyword>
<feature type="compositionally biased region" description="Basic and acidic residues" evidence="2">
    <location>
        <begin position="1058"/>
        <end position="1067"/>
    </location>
</feature>
<feature type="compositionally biased region" description="Basic and acidic residues" evidence="2">
    <location>
        <begin position="212"/>
        <end position="234"/>
    </location>
</feature>
<protein>
    <submittedName>
        <fullName evidence="3">Uncharacterized protein</fullName>
    </submittedName>
</protein>
<feature type="compositionally biased region" description="Pro residues" evidence="2">
    <location>
        <begin position="257"/>
        <end position="268"/>
    </location>
</feature>
<dbReference type="GeneID" id="8248293"/>
<dbReference type="EMBL" id="CP001577">
    <property type="protein sequence ID" value="ACO70666.1"/>
    <property type="molecule type" value="Genomic_DNA"/>
</dbReference>
<accession>C1FJV5</accession>
<dbReference type="Proteomes" id="UP000002009">
    <property type="component" value="Chromosome 12"/>
</dbReference>
<feature type="coiled-coil region" evidence="1">
    <location>
        <begin position="779"/>
        <end position="860"/>
    </location>
</feature>
<feature type="region of interest" description="Disordered" evidence="2">
    <location>
        <begin position="984"/>
        <end position="1129"/>
    </location>
</feature>
<keyword evidence="1" id="KW-0175">Coiled coil</keyword>